<keyword evidence="2" id="KW-0560">Oxidoreductase</keyword>
<name>A0A170PSE8_9ZZZZ</name>
<gene>
    <name evidence="2" type="ORF">MGWOODY_XGa305</name>
</gene>
<evidence type="ECO:0000259" key="1">
    <source>
        <dbReference type="PROSITE" id="PS51819"/>
    </source>
</evidence>
<dbReference type="GO" id="GO:0051213">
    <property type="term" value="F:dioxygenase activity"/>
    <property type="evidence" value="ECO:0007669"/>
    <property type="project" value="UniProtKB-KW"/>
</dbReference>
<accession>A0A170PSE8</accession>
<dbReference type="PROSITE" id="PS51819">
    <property type="entry name" value="VOC"/>
    <property type="match status" value="1"/>
</dbReference>
<dbReference type="InterPro" id="IPR004360">
    <property type="entry name" value="Glyas_Fos-R_dOase_dom"/>
</dbReference>
<proteinExistence type="predicted"/>
<evidence type="ECO:0000313" key="2">
    <source>
        <dbReference type="EMBL" id="CUS54992.1"/>
    </source>
</evidence>
<sequence>MSLSSLDHCSIQTVKLGETRDFYVNILGMVDGDRPDFTFPGAWLYVDGVAVVHIIGVDPEDSSGLASYPGGKMAADALTGSGALDHIAFRAKDPELVMSRLKEYGHEYRERKVPNMDLFQVFVEDPNGITIELNYWGEAQAAT</sequence>
<reference evidence="2" key="1">
    <citation type="submission" date="2015-10" db="EMBL/GenBank/DDBJ databases">
        <authorList>
            <person name="Gilbert D.G."/>
        </authorList>
    </citation>
    <scope>NUCLEOTIDE SEQUENCE</scope>
</reference>
<dbReference type="Gene3D" id="3.10.180.10">
    <property type="entry name" value="2,3-Dihydroxybiphenyl 1,2-Dioxygenase, domain 1"/>
    <property type="match status" value="1"/>
</dbReference>
<dbReference type="PANTHER" id="PTHR46142">
    <property type="match status" value="1"/>
</dbReference>
<feature type="domain" description="VOC" evidence="1">
    <location>
        <begin position="5"/>
        <end position="136"/>
    </location>
</feature>
<dbReference type="EMBL" id="CZRL01000115">
    <property type="protein sequence ID" value="CUS54992.1"/>
    <property type="molecule type" value="Genomic_DNA"/>
</dbReference>
<dbReference type="PANTHER" id="PTHR46142:SF3">
    <property type="entry name" value="F18B13.24 PROTEIN"/>
    <property type="match status" value="1"/>
</dbReference>
<dbReference type="Pfam" id="PF00903">
    <property type="entry name" value="Glyoxalase"/>
    <property type="match status" value="1"/>
</dbReference>
<protein>
    <submittedName>
        <fullName evidence="2">Putative dioxygenase</fullName>
    </submittedName>
</protein>
<dbReference type="InterPro" id="IPR037523">
    <property type="entry name" value="VOC_core"/>
</dbReference>
<organism evidence="2">
    <name type="scientific">hydrothermal vent metagenome</name>
    <dbReference type="NCBI Taxonomy" id="652676"/>
    <lineage>
        <taxon>unclassified sequences</taxon>
        <taxon>metagenomes</taxon>
        <taxon>ecological metagenomes</taxon>
    </lineage>
</organism>
<keyword evidence="2" id="KW-0223">Dioxygenase</keyword>
<dbReference type="InterPro" id="IPR029068">
    <property type="entry name" value="Glyas_Bleomycin-R_OHBP_Dase"/>
</dbReference>
<dbReference type="SUPFAM" id="SSF54593">
    <property type="entry name" value="Glyoxalase/Bleomycin resistance protein/Dihydroxybiphenyl dioxygenase"/>
    <property type="match status" value="1"/>
</dbReference>
<dbReference type="AlphaFoldDB" id="A0A170PSE8"/>